<evidence type="ECO:0000313" key="2">
    <source>
        <dbReference type="Proteomes" id="UP000470302"/>
    </source>
</evidence>
<accession>A0A845G0Z5</accession>
<dbReference type="EMBL" id="WWCW01000035">
    <property type="protein sequence ID" value="MYM87994.1"/>
    <property type="molecule type" value="Genomic_DNA"/>
</dbReference>
<gene>
    <name evidence="1" type="ORF">GTP91_12495</name>
</gene>
<protein>
    <submittedName>
        <fullName evidence="1">Uncharacterized protein</fullName>
    </submittedName>
</protein>
<dbReference type="InterPro" id="IPR054249">
    <property type="entry name" value="DUF6976"/>
</dbReference>
<evidence type="ECO:0000313" key="1">
    <source>
        <dbReference type="EMBL" id="MYM87994.1"/>
    </source>
</evidence>
<dbReference type="RefSeq" id="WP_161097072.1">
    <property type="nucleotide sequence ID" value="NZ_WWCW01000035.1"/>
</dbReference>
<dbReference type="Pfam" id="PF22396">
    <property type="entry name" value="DUF6976"/>
    <property type="match status" value="1"/>
</dbReference>
<name>A0A845G0Z5_9BURK</name>
<organism evidence="1 2">
    <name type="scientific">Duganella vulcania</name>
    <dbReference type="NCBI Taxonomy" id="2692166"/>
    <lineage>
        <taxon>Bacteria</taxon>
        <taxon>Pseudomonadati</taxon>
        <taxon>Pseudomonadota</taxon>
        <taxon>Betaproteobacteria</taxon>
        <taxon>Burkholderiales</taxon>
        <taxon>Oxalobacteraceae</taxon>
        <taxon>Telluria group</taxon>
        <taxon>Duganella</taxon>
    </lineage>
</organism>
<reference evidence="1 2" key="1">
    <citation type="submission" date="2020-01" db="EMBL/GenBank/DDBJ databases">
        <title>Novel species isolated from a subtropical stream in China.</title>
        <authorList>
            <person name="Lu H."/>
        </authorList>
    </citation>
    <scope>NUCLEOTIDE SEQUENCE [LARGE SCALE GENOMIC DNA]</scope>
    <source>
        <strain evidence="1 2">FT82W</strain>
    </source>
</reference>
<sequence length="332" mass="35473">MKTHTLLTVQEATALINAGKVMALAGDEALLRQLPKGNWIAGTIPYFIADEGGVESRDRLYASELTQVGAADVEIKTYTLDTIKNIAADGPDNGYTIVILPARSAIHTEYANHGRDYEGMFIKPIVGWIAGVHLDDLNRAAPKVVDGSAGAVLAAEAVAMHVTLPADKMAVIHILNLFRQDPDADVITFAETGFSASACLVNGTPAVLAEYLAAKRIDLKLPLVADYNGAQINTSFQGVDPDGRTVHFYAPVFPGIEYRQAAPVGDYVSELGALADGAHGGVQFSCNCILNYLYGELQGRKTGDLYGPATFGEVAYQLLNQTLVYLDVRSVS</sequence>
<proteinExistence type="predicted"/>
<dbReference type="Proteomes" id="UP000470302">
    <property type="component" value="Unassembled WGS sequence"/>
</dbReference>
<comment type="caution">
    <text evidence="1">The sequence shown here is derived from an EMBL/GenBank/DDBJ whole genome shotgun (WGS) entry which is preliminary data.</text>
</comment>
<dbReference type="AlphaFoldDB" id="A0A845G0Z5"/>